<feature type="compositionally biased region" description="Basic and acidic residues" evidence="1">
    <location>
        <begin position="147"/>
        <end position="164"/>
    </location>
</feature>
<name>A0ABD3IBA2_9MARC</name>
<sequence length="172" mass="18465">MRNALSGQGLRNVRALLENGRHQPQSVASSVQLRRYANERAEDSSASNWGTGEPPMDEKMTERGVSRGQGAGMAQNTSTNTGTGQVGRHDEATSTSKFDTGEGSYASSSPSAGQPKKSTGQPKKSRTGGEMSDDGQVRTPHLGKVRSTREMLLDNERETEERLARTGTKPSN</sequence>
<feature type="compositionally biased region" description="Polar residues" evidence="1">
    <location>
        <begin position="22"/>
        <end position="32"/>
    </location>
</feature>
<organism evidence="2 3">
    <name type="scientific">Riccia sorocarpa</name>
    <dbReference type="NCBI Taxonomy" id="122646"/>
    <lineage>
        <taxon>Eukaryota</taxon>
        <taxon>Viridiplantae</taxon>
        <taxon>Streptophyta</taxon>
        <taxon>Embryophyta</taxon>
        <taxon>Marchantiophyta</taxon>
        <taxon>Marchantiopsida</taxon>
        <taxon>Marchantiidae</taxon>
        <taxon>Marchantiales</taxon>
        <taxon>Ricciaceae</taxon>
        <taxon>Riccia</taxon>
    </lineage>
</organism>
<feature type="region of interest" description="Disordered" evidence="1">
    <location>
        <begin position="15"/>
        <end position="172"/>
    </location>
</feature>
<dbReference type="Proteomes" id="UP001633002">
    <property type="component" value="Unassembled WGS sequence"/>
</dbReference>
<evidence type="ECO:0000313" key="3">
    <source>
        <dbReference type="Proteomes" id="UP001633002"/>
    </source>
</evidence>
<dbReference type="AlphaFoldDB" id="A0ABD3IBA2"/>
<feature type="compositionally biased region" description="Polar residues" evidence="1">
    <location>
        <begin position="74"/>
        <end position="83"/>
    </location>
</feature>
<comment type="caution">
    <text evidence="2">The sequence shown here is derived from an EMBL/GenBank/DDBJ whole genome shotgun (WGS) entry which is preliminary data.</text>
</comment>
<feature type="compositionally biased region" description="Basic and acidic residues" evidence="1">
    <location>
        <begin position="56"/>
        <end position="65"/>
    </location>
</feature>
<accession>A0ABD3IBA2</accession>
<keyword evidence="3" id="KW-1185">Reference proteome</keyword>
<gene>
    <name evidence="2" type="ORF">R1sor_018960</name>
</gene>
<evidence type="ECO:0000256" key="1">
    <source>
        <dbReference type="SAM" id="MobiDB-lite"/>
    </source>
</evidence>
<proteinExistence type="predicted"/>
<feature type="compositionally biased region" description="Polar residues" evidence="1">
    <location>
        <begin position="105"/>
        <end position="122"/>
    </location>
</feature>
<reference evidence="2 3" key="1">
    <citation type="submission" date="2024-09" db="EMBL/GenBank/DDBJ databases">
        <title>Chromosome-scale assembly of Riccia sorocarpa.</title>
        <authorList>
            <person name="Paukszto L."/>
        </authorList>
    </citation>
    <scope>NUCLEOTIDE SEQUENCE [LARGE SCALE GENOMIC DNA]</scope>
    <source>
        <strain evidence="2">LP-2024</strain>
        <tissue evidence="2">Aerial parts of the thallus</tissue>
    </source>
</reference>
<evidence type="ECO:0000313" key="2">
    <source>
        <dbReference type="EMBL" id="KAL3700938.1"/>
    </source>
</evidence>
<protein>
    <submittedName>
        <fullName evidence="2">Uncharacterized protein</fullName>
    </submittedName>
</protein>
<dbReference type="EMBL" id="JBJQOH010000001">
    <property type="protein sequence ID" value="KAL3700938.1"/>
    <property type="molecule type" value="Genomic_DNA"/>
</dbReference>